<dbReference type="PRINTS" id="PR00793">
    <property type="entry name" value="PROAMNOPTASE"/>
</dbReference>
<dbReference type="PANTHER" id="PTHR43722">
    <property type="entry name" value="PROLINE IMINOPEPTIDASE"/>
    <property type="match status" value="1"/>
</dbReference>
<keyword evidence="6 8" id="KW-0645">Protease</keyword>
<feature type="domain" description="AB hydrolase-1" evidence="10">
    <location>
        <begin position="35"/>
        <end position="298"/>
    </location>
</feature>
<evidence type="ECO:0000256" key="2">
    <source>
        <dbReference type="ARBA" id="ARBA00004496"/>
    </source>
</evidence>
<keyword evidence="12" id="KW-1185">Reference proteome</keyword>
<gene>
    <name evidence="11" type="primary">pip_1</name>
    <name evidence="11" type="ORF">GCM10009675_04210</name>
</gene>
<dbReference type="NCBIfam" id="TIGR01249">
    <property type="entry name" value="pro_imino_pep_1"/>
    <property type="match status" value="1"/>
</dbReference>
<dbReference type="InterPro" id="IPR005944">
    <property type="entry name" value="Pro_iminopeptidase"/>
</dbReference>
<evidence type="ECO:0000256" key="8">
    <source>
        <dbReference type="PIRNR" id="PIRNR006431"/>
    </source>
</evidence>
<dbReference type="RefSeq" id="WP_253854344.1">
    <property type="nucleotide sequence ID" value="NZ_BAAALM010000002.1"/>
</dbReference>
<comment type="caution">
    <text evidence="11">The sequence shown here is derived from an EMBL/GenBank/DDBJ whole genome shotgun (WGS) entry which is preliminary data.</text>
</comment>
<evidence type="ECO:0000256" key="4">
    <source>
        <dbReference type="ARBA" id="ARBA00022438"/>
    </source>
</evidence>
<evidence type="ECO:0000256" key="3">
    <source>
        <dbReference type="ARBA" id="ARBA00010088"/>
    </source>
</evidence>
<evidence type="ECO:0000259" key="10">
    <source>
        <dbReference type="Pfam" id="PF00561"/>
    </source>
</evidence>
<evidence type="ECO:0000256" key="6">
    <source>
        <dbReference type="ARBA" id="ARBA00022670"/>
    </source>
</evidence>
<dbReference type="EMBL" id="BAAALM010000002">
    <property type="protein sequence ID" value="GAA1192816.1"/>
    <property type="molecule type" value="Genomic_DNA"/>
</dbReference>
<dbReference type="PIRSF" id="PIRSF006431">
    <property type="entry name" value="Pept_S33"/>
    <property type="match status" value="1"/>
</dbReference>
<evidence type="ECO:0000256" key="7">
    <source>
        <dbReference type="ARBA" id="ARBA00022801"/>
    </source>
</evidence>
<evidence type="ECO:0000313" key="12">
    <source>
        <dbReference type="Proteomes" id="UP001500467"/>
    </source>
</evidence>
<evidence type="ECO:0000256" key="5">
    <source>
        <dbReference type="ARBA" id="ARBA00022490"/>
    </source>
</evidence>
<evidence type="ECO:0000256" key="1">
    <source>
        <dbReference type="ARBA" id="ARBA00001585"/>
    </source>
</evidence>
<comment type="catalytic activity">
    <reaction evidence="1 8 9">
        <text>Release of N-terminal proline from a peptide.</text>
        <dbReference type="EC" id="3.4.11.5"/>
    </reaction>
</comment>
<name>A0ABN1V3Q8_9PSEU</name>
<dbReference type="EC" id="3.4.11.5" evidence="8 9"/>
<organism evidence="11 12">
    <name type="scientific">Prauserella alba</name>
    <dbReference type="NCBI Taxonomy" id="176898"/>
    <lineage>
        <taxon>Bacteria</taxon>
        <taxon>Bacillati</taxon>
        <taxon>Actinomycetota</taxon>
        <taxon>Actinomycetes</taxon>
        <taxon>Pseudonocardiales</taxon>
        <taxon>Pseudonocardiaceae</taxon>
        <taxon>Prauserella</taxon>
    </lineage>
</organism>
<dbReference type="SUPFAM" id="SSF53474">
    <property type="entry name" value="alpha/beta-Hydrolases"/>
    <property type="match status" value="1"/>
</dbReference>
<comment type="subcellular location">
    <subcellularLocation>
        <location evidence="2 8">Cytoplasm</location>
    </subcellularLocation>
</comment>
<reference evidence="11 12" key="1">
    <citation type="journal article" date="2019" name="Int. J. Syst. Evol. Microbiol.">
        <title>The Global Catalogue of Microorganisms (GCM) 10K type strain sequencing project: providing services to taxonomists for standard genome sequencing and annotation.</title>
        <authorList>
            <consortium name="The Broad Institute Genomics Platform"/>
            <consortium name="The Broad Institute Genome Sequencing Center for Infectious Disease"/>
            <person name="Wu L."/>
            <person name="Ma J."/>
        </authorList>
    </citation>
    <scope>NUCLEOTIDE SEQUENCE [LARGE SCALE GENOMIC DNA]</scope>
    <source>
        <strain evidence="11 12">JCM 13022</strain>
    </source>
</reference>
<dbReference type="GO" id="GO:0004177">
    <property type="term" value="F:aminopeptidase activity"/>
    <property type="evidence" value="ECO:0007669"/>
    <property type="project" value="UniProtKB-KW"/>
</dbReference>
<dbReference type="PRINTS" id="PR00111">
    <property type="entry name" value="ABHYDROLASE"/>
</dbReference>
<comment type="similarity">
    <text evidence="3 8 9">Belongs to the peptidase S33 family.</text>
</comment>
<dbReference type="InterPro" id="IPR002410">
    <property type="entry name" value="Peptidase_S33"/>
</dbReference>
<evidence type="ECO:0000256" key="9">
    <source>
        <dbReference type="RuleBase" id="RU003421"/>
    </source>
</evidence>
<keyword evidence="5 8" id="KW-0963">Cytoplasm</keyword>
<dbReference type="Gene3D" id="3.40.50.1820">
    <property type="entry name" value="alpha/beta hydrolase"/>
    <property type="match status" value="1"/>
</dbReference>
<dbReference type="InterPro" id="IPR029058">
    <property type="entry name" value="AB_hydrolase_fold"/>
</dbReference>
<dbReference type="Proteomes" id="UP001500467">
    <property type="component" value="Unassembled WGS sequence"/>
</dbReference>
<sequence>MRELYPQAEPYTTGMLPVGGGHELYWEECGNPAGKPVVFLHGGPGSGCRPGHRRLFDPERYRIVLFDQRGAGRSTPNAGSVDADLTSNTTWHLVADMEKLRKHLGVDRWQLFGGSWGSTLALAYAESHPDRVTELVLRGVFTARRKELDWTFRGSSAFLFPDRFDKLLEPVPHGDRDDLIEAYHRLLSDPDESVRSAAAVAWAQWEADTAYLRPNSEFVAGFTDPDHAAALARIEVHYFRSGCFLEDGQLLRDAHRLAGIPGVIAQGRYDVVTPPVSAWDLQRAWPDSDLVIVPDAGHAYDEPGTLDVLLDATDKFARD</sequence>
<dbReference type="Pfam" id="PF00561">
    <property type="entry name" value="Abhydrolase_1"/>
    <property type="match status" value="1"/>
</dbReference>
<keyword evidence="7 8" id="KW-0378">Hydrolase</keyword>
<accession>A0ABN1V3Q8</accession>
<proteinExistence type="inferred from homology"/>
<dbReference type="PANTHER" id="PTHR43722:SF1">
    <property type="entry name" value="PROLINE IMINOPEPTIDASE"/>
    <property type="match status" value="1"/>
</dbReference>
<keyword evidence="4 8" id="KW-0031">Aminopeptidase</keyword>
<dbReference type="InterPro" id="IPR000073">
    <property type="entry name" value="AB_hydrolase_1"/>
</dbReference>
<protein>
    <recommendedName>
        <fullName evidence="8 9">Proline iminopeptidase</fullName>
        <shortName evidence="8">PIP</shortName>
        <ecNumber evidence="8 9">3.4.11.5</ecNumber>
    </recommendedName>
    <alternativeName>
        <fullName evidence="8">Prolyl aminopeptidase</fullName>
    </alternativeName>
</protein>
<evidence type="ECO:0000313" key="11">
    <source>
        <dbReference type="EMBL" id="GAA1192816.1"/>
    </source>
</evidence>